<dbReference type="CDD" id="cd02440">
    <property type="entry name" value="AdoMet_MTases"/>
    <property type="match status" value="1"/>
</dbReference>
<comment type="pathway">
    <text evidence="5">Quinol/quinone metabolism; menaquinone biosynthesis; menaquinol from 1,4-dihydroxy-2-naphthoate: step 2/2.</text>
</comment>
<accession>A0A1J1E694</accession>
<name>A0A1J1E694_9FLAO</name>
<keyword evidence="2 5" id="KW-0489">Methyltransferase</keyword>
<dbReference type="PROSITE" id="PS01184">
    <property type="entry name" value="UBIE_2"/>
    <property type="match status" value="1"/>
</dbReference>
<dbReference type="PROSITE" id="PS01183">
    <property type="entry name" value="UBIE_1"/>
    <property type="match status" value="1"/>
</dbReference>
<sequence>MCKEIKPYDNTSSKKKQIEIMFDNISHRYDFLNHFLSAGIDRRWRDKVVDIVKTHNPKNILDIATGTGDLAISLSSTSAQEIIGLDISKGMLKIARDKVSKKKLEKKISFIQGDSEQLPFGDNTFDVITVAFGVRNFENIQKGMQEIYRVLKPKGLLVVLELSQPSRFPVRQIYNFYFKYILPFIGKIVSKDNSAYQYLPESVEAFSHGNKYVNILSECLFQNIKIKPLSLGIASIYTAVR</sequence>
<dbReference type="GO" id="GO:0009234">
    <property type="term" value="P:menaquinone biosynthetic process"/>
    <property type="evidence" value="ECO:0007669"/>
    <property type="project" value="UniProtKB-UniRule"/>
</dbReference>
<evidence type="ECO:0000313" key="6">
    <source>
        <dbReference type="EMBL" id="BAV94846.1"/>
    </source>
</evidence>
<dbReference type="PROSITE" id="PS51608">
    <property type="entry name" value="SAM_MT_UBIE"/>
    <property type="match status" value="1"/>
</dbReference>
<organism evidence="6 7">
    <name type="scientific">Ichthyobacterium seriolicida</name>
    <dbReference type="NCBI Taxonomy" id="242600"/>
    <lineage>
        <taxon>Bacteria</taxon>
        <taxon>Pseudomonadati</taxon>
        <taxon>Bacteroidota</taxon>
        <taxon>Flavobacteriia</taxon>
        <taxon>Flavobacteriales</taxon>
        <taxon>Ichthyobacteriaceae</taxon>
        <taxon>Ichthyobacterium</taxon>
    </lineage>
</organism>
<feature type="binding site" evidence="5">
    <location>
        <position position="67"/>
    </location>
    <ligand>
        <name>S-adenosyl-L-methionine</name>
        <dbReference type="ChEBI" id="CHEBI:59789"/>
    </ligand>
</feature>
<feature type="binding site" evidence="5">
    <location>
        <begin position="114"/>
        <end position="115"/>
    </location>
    <ligand>
        <name>S-adenosyl-L-methionine</name>
        <dbReference type="ChEBI" id="CHEBI:59789"/>
    </ligand>
</feature>
<dbReference type="NCBIfam" id="TIGR01934">
    <property type="entry name" value="MenG_MenH_UbiE"/>
    <property type="match status" value="1"/>
</dbReference>
<proteinExistence type="inferred from homology"/>
<keyword evidence="3 5" id="KW-0808">Transferase</keyword>
<dbReference type="NCBIfam" id="NF001244">
    <property type="entry name" value="PRK00216.1-5"/>
    <property type="match status" value="1"/>
</dbReference>
<dbReference type="OrthoDB" id="9808140at2"/>
<comment type="catalytic activity">
    <reaction evidence="5">
        <text>a 2-demethylmenaquinol + S-adenosyl-L-methionine = a menaquinol + S-adenosyl-L-homocysteine + H(+)</text>
        <dbReference type="Rhea" id="RHEA:42640"/>
        <dbReference type="Rhea" id="RHEA-COMP:9539"/>
        <dbReference type="Rhea" id="RHEA-COMP:9563"/>
        <dbReference type="ChEBI" id="CHEBI:15378"/>
        <dbReference type="ChEBI" id="CHEBI:18151"/>
        <dbReference type="ChEBI" id="CHEBI:55437"/>
        <dbReference type="ChEBI" id="CHEBI:57856"/>
        <dbReference type="ChEBI" id="CHEBI:59789"/>
        <dbReference type="EC" id="2.1.1.163"/>
    </reaction>
</comment>
<dbReference type="RefSeq" id="WP_096686161.1">
    <property type="nucleotide sequence ID" value="NZ_AP014564.1"/>
</dbReference>
<dbReference type="UniPathway" id="UPA00079">
    <property type="reaction ID" value="UER00169"/>
</dbReference>
<dbReference type="EMBL" id="AP014564">
    <property type="protein sequence ID" value="BAV94846.1"/>
    <property type="molecule type" value="Genomic_DNA"/>
</dbReference>
<evidence type="ECO:0000256" key="2">
    <source>
        <dbReference type="ARBA" id="ARBA00022603"/>
    </source>
</evidence>
<dbReference type="GO" id="GO:0043770">
    <property type="term" value="F:demethylmenaquinone methyltransferase activity"/>
    <property type="evidence" value="ECO:0007669"/>
    <property type="project" value="UniProtKB-UniRule"/>
</dbReference>
<keyword evidence="1 5" id="KW-0474">Menaquinone biosynthesis</keyword>
<dbReference type="AlphaFoldDB" id="A0A1J1E694"/>
<evidence type="ECO:0000313" key="7">
    <source>
        <dbReference type="Proteomes" id="UP000243197"/>
    </source>
</evidence>
<dbReference type="SUPFAM" id="SSF53335">
    <property type="entry name" value="S-adenosyl-L-methionine-dependent methyltransferases"/>
    <property type="match status" value="1"/>
</dbReference>
<dbReference type="HAMAP" id="MF_01813">
    <property type="entry name" value="MenG_UbiE_methyltr"/>
    <property type="match status" value="1"/>
</dbReference>
<keyword evidence="7" id="KW-1185">Reference proteome</keyword>
<gene>
    <name evidence="5" type="primary">menG</name>
    <name evidence="6" type="ORF">JBKA6_0833</name>
</gene>
<feature type="binding site" evidence="5">
    <location>
        <position position="86"/>
    </location>
    <ligand>
        <name>S-adenosyl-L-methionine</name>
        <dbReference type="ChEBI" id="CHEBI:59789"/>
    </ligand>
</feature>
<dbReference type="Pfam" id="PF01209">
    <property type="entry name" value="Ubie_methyltran"/>
    <property type="match status" value="1"/>
</dbReference>
<dbReference type="EC" id="2.1.1.163" evidence="5"/>
<reference evidence="6 7" key="1">
    <citation type="submission" date="2014-03" db="EMBL/GenBank/DDBJ databases">
        <title>complete genome sequence of Flavobacteriaceae bacterium JBKA-6.</title>
        <authorList>
            <person name="Takano T."/>
            <person name="Nakamura Y."/>
            <person name="Takuma S."/>
            <person name="Yasuike M."/>
            <person name="Matsuyama T."/>
            <person name="Sakai T."/>
            <person name="Fujiwara A."/>
            <person name="Kimoto K."/>
            <person name="Fukuda Y."/>
            <person name="Kondo H."/>
            <person name="Hirono I."/>
            <person name="Nakayasu C."/>
        </authorList>
    </citation>
    <scope>NUCLEOTIDE SEQUENCE [LARGE SCALE GENOMIC DNA]</scope>
    <source>
        <strain evidence="6 7">JBKA-6</strain>
    </source>
</reference>
<dbReference type="Gene3D" id="3.40.50.150">
    <property type="entry name" value="Vaccinia Virus protein VP39"/>
    <property type="match status" value="1"/>
</dbReference>
<dbReference type="PANTHER" id="PTHR43591">
    <property type="entry name" value="METHYLTRANSFERASE"/>
    <property type="match status" value="1"/>
</dbReference>
<dbReference type="InterPro" id="IPR029063">
    <property type="entry name" value="SAM-dependent_MTases_sf"/>
</dbReference>
<dbReference type="KEGG" id="ise:JBKA6_0833"/>
<comment type="similarity">
    <text evidence="5">Belongs to the class I-like SAM-binding methyltransferase superfamily. MenG/UbiE family.</text>
</comment>
<dbReference type="Proteomes" id="UP000243197">
    <property type="component" value="Chromosome"/>
</dbReference>
<protein>
    <recommendedName>
        <fullName evidence="5">Demethylmenaquinone methyltransferase</fullName>
        <ecNumber evidence="5">2.1.1.163</ecNumber>
    </recommendedName>
</protein>
<dbReference type="InterPro" id="IPR004033">
    <property type="entry name" value="UbiE/COQ5_MeTrFase"/>
</dbReference>
<keyword evidence="4 5" id="KW-0949">S-adenosyl-L-methionine</keyword>
<comment type="function">
    <text evidence="5">Methyltransferase required for the conversion of demethylmenaquinol (DMKH2) to menaquinol (MKH2).</text>
</comment>
<evidence type="ECO:0000256" key="1">
    <source>
        <dbReference type="ARBA" id="ARBA00022428"/>
    </source>
</evidence>
<evidence type="ECO:0000256" key="4">
    <source>
        <dbReference type="ARBA" id="ARBA00022691"/>
    </source>
</evidence>
<dbReference type="GO" id="GO:0032259">
    <property type="term" value="P:methylation"/>
    <property type="evidence" value="ECO:0007669"/>
    <property type="project" value="UniProtKB-KW"/>
</dbReference>
<evidence type="ECO:0000256" key="5">
    <source>
        <dbReference type="HAMAP-Rule" id="MF_01813"/>
    </source>
</evidence>
<dbReference type="InterPro" id="IPR023576">
    <property type="entry name" value="UbiE/COQ5_MeTrFase_CS"/>
</dbReference>
<dbReference type="PANTHER" id="PTHR43591:SF24">
    <property type="entry name" value="2-METHOXY-6-POLYPRENYL-1,4-BENZOQUINOL METHYLASE, MITOCHONDRIAL"/>
    <property type="match status" value="1"/>
</dbReference>
<comment type="caution">
    <text evidence="5">Lacks conserved residue(s) required for the propagation of feature annotation.</text>
</comment>
<evidence type="ECO:0000256" key="3">
    <source>
        <dbReference type="ARBA" id="ARBA00022679"/>
    </source>
</evidence>
<keyword evidence="6" id="KW-0830">Ubiquinone</keyword>